<evidence type="ECO:0000256" key="2">
    <source>
        <dbReference type="ARBA" id="ARBA00022598"/>
    </source>
</evidence>
<dbReference type="GO" id="GO:0006637">
    <property type="term" value="P:acyl-CoA metabolic process"/>
    <property type="evidence" value="ECO:0007669"/>
    <property type="project" value="TreeGrafter"/>
</dbReference>
<dbReference type="GO" id="GO:0005524">
    <property type="term" value="F:ATP binding"/>
    <property type="evidence" value="ECO:0007669"/>
    <property type="project" value="UniProtKB-KW"/>
</dbReference>
<keyword evidence="8" id="KW-1185">Reference proteome</keyword>
<dbReference type="Proteomes" id="UP000182737">
    <property type="component" value="Unassembled WGS sequence"/>
</dbReference>
<dbReference type="EMBL" id="FORI01000005">
    <property type="protein sequence ID" value="SFI73795.1"/>
    <property type="molecule type" value="Genomic_DNA"/>
</dbReference>
<dbReference type="FunFam" id="3.30.300.30:FF:000005">
    <property type="entry name" value="Acyl-coenzyme A synthetase ACSM5, mitochondrial"/>
    <property type="match status" value="1"/>
</dbReference>
<protein>
    <submittedName>
        <fullName evidence="7">Acetyl-CoA synthetase</fullName>
    </submittedName>
</protein>
<dbReference type="InterPro" id="IPR020845">
    <property type="entry name" value="AMP-binding_CS"/>
</dbReference>
<comment type="similarity">
    <text evidence="1">Belongs to the ATP-dependent AMP-binding enzyme family.</text>
</comment>
<gene>
    <name evidence="7" type="ORF">SAMN04487775_10557</name>
</gene>
<keyword evidence="4" id="KW-0067">ATP-binding</keyword>
<reference evidence="8" key="1">
    <citation type="submission" date="2016-10" db="EMBL/GenBank/DDBJ databases">
        <authorList>
            <person name="Varghese N."/>
            <person name="Submissions S."/>
        </authorList>
    </citation>
    <scope>NUCLEOTIDE SEQUENCE [LARGE SCALE GENOMIC DNA]</scope>
    <source>
        <strain evidence="8">XBD1002</strain>
    </source>
</reference>
<organism evidence="7 8">
    <name type="scientific">Treponema bryantii</name>
    <dbReference type="NCBI Taxonomy" id="163"/>
    <lineage>
        <taxon>Bacteria</taxon>
        <taxon>Pseudomonadati</taxon>
        <taxon>Spirochaetota</taxon>
        <taxon>Spirochaetia</taxon>
        <taxon>Spirochaetales</taxon>
        <taxon>Treponemataceae</taxon>
        <taxon>Treponema</taxon>
    </lineage>
</organism>
<dbReference type="GO" id="GO:0015645">
    <property type="term" value="F:fatty acid ligase activity"/>
    <property type="evidence" value="ECO:0007669"/>
    <property type="project" value="TreeGrafter"/>
</dbReference>
<sequence length="570" mass="65284">MNLAHEYIKDYRDYTSYEDLKANCRLVAPENFNFAYDIVDRYARETPEKRALVWIDDNSDEAKIFTFADISRESKRAAYWLAQKGIKKGDMVMLMLRRRYEWWFLLPALHRIGAVAIAASDQLLKTDIEYRTNAADVKMIISYDNPHVQEEIEKAMVKSPTVKYLVTVGPDRTGWINFHEEYEKVDPEFPRPVGEAATHNSDPMLMYFTSGTSGYPKLVLHDFTYPIGHIITAKYWHCVVDDGLHLTIAETGWAKASWGKIYGQWICGTAQFVYDMNMLKPDKMLTLISKYGLTTFCAPPTVYRFLVRQDLSKYDLSKCQRFSTAGEALNDEVYDKWLEQTGKRIYEGYGQSESAVICGNFMDFADSPVRPGSMGRPSPAYDVEILNPNDKPVPNGEVGELCIHVDKGHPFGLLTGYHKDISLTAEAFDGGYYHTGDNVYRDDDGYIWFVGRKDDIIKSSGYRISPFEVESILQKHPAVMECAVTGVEDAKRGQIVKATIVLVPAYKDKDKKEMEVEISTFAKENTAMYKIPRIYEFVDELPKTISGKIRRVEIREKDKGKDLEKIKQDF</sequence>
<dbReference type="Pfam" id="PF13193">
    <property type="entry name" value="AMP-binding_C"/>
    <property type="match status" value="1"/>
</dbReference>
<dbReference type="AlphaFoldDB" id="A0A1I3KNR8"/>
<dbReference type="SUPFAM" id="SSF56801">
    <property type="entry name" value="Acetyl-CoA synthetase-like"/>
    <property type="match status" value="1"/>
</dbReference>
<evidence type="ECO:0000259" key="6">
    <source>
        <dbReference type="Pfam" id="PF13193"/>
    </source>
</evidence>
<dbReference type="PANTHER" id="PTHR43605">
    <property type="entry name" value="ACYL-COENZYME A SYNTHETASE"/>
    <property type="match status" value="1"/>
</dbReference>
<dbReference type="Gene3D" id="3.30.300.30">
    <property type="match status" value="1"/>
</dbReference>
<keyword evidence="3" id="KW-0547">Nucleotide-binding</keyword>
<evidence type="ECO:0000259" key="5">
    <source>
        <dbReference type="Pfam" id="PF00501"/>
    </source>
</evidence>
<feature type="domain" description="AMP-dependent synthetase/ligase" evidence="5">
    <location>
        <begin position="40"/>
        <end position="404"/>
    </location>
</feature>
<dbReference type="Gene3D" id="3.40.50.12780">
    <property type="entry name" value="N-terminal domain of ligase-like"/>
    <property type="match status" value="1"/>
</dbReference>
<name>A0A1I3KNR8_9SPIR</name>
<evidence type="ECO:0000313" key="7">
    <source>
        <dbReference type="EMBL" id="SFI73795.1"/>
    </source>
</evidence>
<dbReference type="PANTHER" id="PTHR43605:SF10">
    <property type="entry name" value="ACYL-COA SYNTHETASE MEDIUM CHAIN FAMILY MEMBER 3"/>
    <property type="match status" value="1"/>
</dbReference>
<dbReference type="InterPro" id="IPR000873">
    <property type="entry name" value="AMP-dep_synth/lig_dom"/>
</dbReference>
<proteinExistence type="inferred from homology"/>
<dbReference type="InterPro" id="IPR051087">
    <property type="entry name" value="Mitochondrial_ACSM"/>
</dbReference>
<accession>A0A1I3KNR8</accession>
<dbReference type="GO" id="GO:0016405">
    <property type="term" value="F:CoA-ligase activity"/>
    <property type="evidence" value="ECO:0007669"/>
    <property type="project" value="UniProtKB-ARBA"/>
</dbReference>
<dbReference type="OrthoDB" id="311554at2"/>
<evidence type="ECO:0000256" key="1">
    <source>
        <dbReference type="ARBA" id="ARBA00006432"/>
    </source>
</evidence>
<keyword evidence="2" id="KW-0436">Ligase</keyword>
<dbReference type="Pfam" id="PF00501">
    <property type="entry name" value="AMP-binding"/>
    <property type="match status" value="1"/>
</dbReference>
<dbReference type="InterPro" id="IPR042099">
    <property type="entry name" value="ANL_N_sf"/>
</dbReference>
<dbReference type="GO" id="GO:0004321">
    <property type="term" value="F:fatty-acyl-CoA synthase activity"/>
    <property type="evidence" value="ECO:0007669"/>
    <property type="project" value="TreeGrafter"/>
</dbReference>
<evidence type="ECO:0000256" key="4">
    <source>
        <dbReference type="ARBA" id="ARBA00022840"/>
    </source>
</evidence>
<feature type="domain" description="AMP-binding enzyme C-terminal" evidence="6">
    <location>
        <begin position="468"/>
        <end position="548"/>
    </location>
</feature>
<dbReference type="RefSeq" id="WP_074931388.1">
    <property type="nucleotide sequence ID" value="NZ_FORI01000005.1"/>
</dbReference>
<dbReference type="InterPro" id="IPR045851">
    <property type="entry name" value="AMP-bd_C_sf"/>
</dbReference>
<evidence type="ECO:0000313" key="8">
    <source>
        <dbReference type="Proteomes" id="UP000182737"/>
    </source>
</evidence>
<evidence type="ECO:0000256" key="3">
    <source>
        <dbReference type="ARBA" id="ARBA00022741"/>
    </source>
</evidence>
<dbReference type="PROSITE" id="PS00455">
    <property type="entry name" value="AMP_BINDING"/>
    <property type="match status" value="1"/>
</dbReference>
<dbReference type="GO" id="GO:0006633">
    <property type="term" value="P:fatty acid biosynthetic process"/>
    <property type="evidence" value="ECO:0007669"/>
    <property type="project" value="TreeGrafter"/>
</dbReference>
<dbReference type="InterPro" id="IPR025110">
    <property type="entry name" value="AMP-bd_C"/>
</dbReference>